<dbReference type="RefSeq" id="WP_045462274.1">
    <property type="nucleotide sequence ID" value="NZ_BBLT01000003.1"/>
</dbReference>
<feature type="domain" description="Transglutaminase-like" evidence="1">
    <location>
        <begin position="326"/>
        <end position="394"/>
    </location>
</feature>
<keyword evidence="3" id="KW-1185">Reference proteome</keyword>
<dbReference type="SMART" id="SM00460">
    <property type="entry name" value="TGc"/>
    <property type="match status" value="1"/>
</dbReference>
<evidence type="ECO:0000313" key="3">
    <source>
        <dbReference type="Proteomes" id="UP000030185"/>
    </source>
</evidence>
<accession>A0A098LD47</accession>
<dbReference type="STRING" id="153721.MYP_2058"/>
<dbReference type="EMBL" id="BBLT01000003">
    <property type="protein sequence ID" value="GAL84830.1"/>
    <property type="molecule type" value="Genomic_DNA"/>
</dbReference>
<dbReference type="AlphaFoldDB" id="A0A098LD47"/>
<organism evidence="2 3">
    <name type="scientific">Sporocytophaga myxococcoides</name>
    <dbReference type="NCBI Taxonomy" id="153721"/>
    <lineage>
        <taxon>Bacteria</taxon>
        <taxon>Pseudomonadati</taxon>
        <taxon>Bacteroidota</taxon>
        <taxon>Cytophagia</taxon>
        <taxon>Cytophagales</taxon>
        <taxon>Cytophagaceae</taxon>
        <taxon>Sporocytophaga</taxon>
    </lineage>
</organism>
<dbReference type="eggNOG" id="COG1305">
    <property type="taxonomic scope" value="Bacteria"/>
</dbReference>
<dbReference type="SUPFAM" id="SSF54001">
    <property type="entry name" value="Cysteine proteinases"/>
    <property type="match status" value="1"/>
</dbReference>
<evidence type="ECO:0000313" key="2">
    <source>
        <dbReference type="EMBL" id="GAL84830.1"/>
    </source>
</evidence>
<gene>
    <name evidence="2" type="ORF">MYP_2058</name>
</gene>
<dbReference type="OrthoDB" id="98874at2"/>
<evidence type="ECO:0000259" key="1">
    <source>
        <dbReference type="SMART" id="SM00460"/>
    </source>
</evidence>
<reference evidence="2 3" key="1">
    <citation type="submission" date="2014-09" db="EMBL/GenBank/DDBJ databases">
        <title>Sporocytophaga myxococcoides PG-01 genome sequencing.</title>
        <authorList>
            <person name="Liu L."/>
            <person name="Gao P.J."/>
            <person name="Chen G.J."/>
            <person name="Wang L.S."/>
        </authorList>
    </citation>
    <scope>NUCLEOTIDE SEQUENCE [LARGE SCALE GENOMIC DNA]</scope>
    <source>
        <strain evidence="2 3">PG-01</strain>
    </source>
</reference>
<dbReference type="Pfam" id="PF01841">
    <property type="entry name" value="Transglut_core"/>
    <property type="match status" value="1"/>
</dbReference>
<dbReference type="InterPro" id="IPR038765">
    <property type="entry name" value="Papain-like_cys_pep_sf"/>
</dbReference>
<protein>
    <recommendedName>
        <fullName evidence="1">Transglutaminase-like domain-containing protein</fullName>
    </recommendedName>
</protein>
<comment type="caution">
    <text evidence="2">The sequence shown here is derived from an EMBL/GenBank/DDBJ whole genome shotgun (WGS) entry which is preliminary data.</text>
</comment>
<name>A0A098LD47_9BACT</name>
<dbReference type="Gene3D" id="2.60.120.1130">
    <property type="match status" value="1"/>
</dbReference>
<proteinExistence type="predicted"/>
<dbReference type="Proteomes" id="UP000030185">
    <property type="component" value="Unassembled WGS sequence"/>
</dbReference>
<dbReference type="InterPro" id="IPR002931">
    <property type="entry name" value="Transglutaminase-like"/>
</dbReference>
<sequence>MYTGRNAYLLVEKKLFFFLWLFPSALFGQQLNELVSLYQHKFKESEAVIINSESEYEFDLVENKVTIKEDKSQKLLSLRYNTFINEVEFYDSNSDIEEFSCESSLNQKSVNSDRVCGNYTNSEYFFDDNKFCSHKLKLQEAGEIWKTHLSKVYNDSKYLTSVYFHDRYPIINKRIILKIPLDIEVDIREFNFEKFVVKKYVTPEGRFRIVEYSISNLSAMENVRLGRSIQFIYPHLLILVKSYQSEGEKVNILSSLNDLYGWYRSLTRQLSVQPEVFAPLVNSILKGKMTDDERIGTIFYWVQDNIRYIAFENGLAGFKPDEAHSVFQKKYGDCKGMANLTKEMLRYAGYDARLSWIGTKRIKYDYSIPSLAVDNHMICTVLLDGKKYFLDATEKYLPLGIVADRIQGRQILIEDGENYILEKIPEGSKENEMELRQVRLSMESGMLVGSYKYILQGEKKRNFLFGYHFSSGSTKDKLVKNCLIDENKNMRVNNIQLSDLNQRVGVFEINTELECMAAISSFNNELYIDIDISKDFKNWIVDENRESDIDFGEMIYKVLEVELELKDGDSVLFLPEQLKIEHEEFSVHAFYVKEPNRILYKKRIVIENGVISKDSFIQWNEAIRKLTQHYGSQIILKR</sequence>
<dbReference type="Gene3D" id="3.10.620.30">
    <property type="match status" value="1"/>
</dbReference>